<keyword evidence="2" id="KW-1185">Reference proteome</keyword>
<dbReference type="AlphaFoldDB" id="E0USM4"/>
<proteinExistence type="predicted"/>
<dbReference type="STRING" id="563040.Saut_1139"/>
<reference evidence="2" key="1">
    <citation type="journal article" date="2010" name="Stand. Genomic Sci.">
        <title>Complete genome sequence of Sulfurimonas autotrophica type strain (OK10).</title>
        <authorList>
            <person name="Sikorski J."/>
            <person name="Munk C."/>
            <person name="Lapidus A."/>
            <person name="Djao O."/>
            <person name="Lucas S."/>
            <person name="Glavina Del Rio T."/>
            <person name="Nolan M."/>
            <person name="Tice H."/>
            <person name="Han C."/>
            <person name="Cheng J."/>
            <person name="Tapia R."/>
            <person name="Goodwin L."/>
            <person name="Pitluck S."/>
            <person name="Liolios K."/>
            <person name="Ivanova N."/>
            <person name="Mavromatis K."/>
            <person name="Mikhailova N."/>
            <person name="Pati A."/>
            <person name="Sims D."/>
            <person name="Meincke L."/>
            <person name="Brettin T."/>
            <person name="Detter J."/>
            <person name="Chen A."/>
            <person name="Palaniappan K."/>
            <person name="Land M."/>
            <person name="Hauser L."/>
            <person name="Chang Y."/>
            <person name="Jeffries C."/>
            <person name="Rohde M."/>
            <person name="Lang E."/>
            <person name="Spring S."/>
            <person name="Goker M."/>
            <person name="Woyke T."/>
            <person name="Bristow J."/>
            <person name="Eisen J."/>
            <person name="Markowitz V."/>
            <person name="Hugenholtz P."/>
            <person name="Kyrpides N."/>
            <person name="Klenk H."/>
        </authorList>
    </citation>
    <scope>NUCLEOTIDE SEQUENCE [LARGE SCALE GENOMIC DNA]</scope>
    <source>
        <strain evidence="2">ATCC BAA-671 / DSM 16294 / JCM 11897 / OK10</strain>
    </source>
</reference>
<dbReference type="EMBL" id="CP002205">
    <property type="protein sequence ID" value="ADN09187.1"/>
    <property type="molecule type" value="Genomic_DNA"/>
</dbReference>
<evidence type="ECO:0000313" key="2">
    <source>
        <dbReference type="Proteomes" id="UP000007803"/>
    </source>
</evidence>
<dbReference type="HOGENOM" id="CLU_2959152_0_0_7"/>
<name>E0USM4_SULAO</name>
<dbReference type="OrthoDB" id="5334997at2"/>
<dbReference type="KEGG" id="sua:Saut_1139"/>
<evidence type="ECO:0000313" key="1">
    <source>
        <dbReference type="EMBL" id="ADN09187.1"/>
    </source>
</evidence>
<gene>
    <name evidence="1" type="ordered locus">Saut_1139</name>
</gene>
<protein>
    <recommendedName>
        <fullName evidence="3">Motility protein</fullName>
    </recommendedName>
</protein>
<accession>E0USM4</accession>
<organism evidence="1 2">
    <name type="scientific">Sulfurimonas autotrophica (strain ATCC BAA-671 / DSM 16294 / JCM 11897 / OK10)</name>
    <dbReference type="NCBI Taxonomy" id="563040"/>
    <lineage>
        <taxon>Bacteria</taxon>
        <taxon>Pseudomonadati</taxon>
        <taxon>Campylobacterota</taxon>
        <taxon>Epsilonproteobacteria</taxon>
        <taxon>Campylobacterales</taxon>
        <taxon>Sulfurimonadaceae</taxon>
        <taxon>Sulfurimonas</taxon>
    </lineage>
</organism>
<dbReference type="RefSeq" id="WP_013326943.1">
    <property type="nucleotide sequence ID" value="NC_014506.1"/>
</dbReference>
<evidence type="ECO:0008006" key="3">
    <source>
        <dbReference type="Google" id="ProtNLM"/>
    </source>
</evidence>
<dbReference type="Proteomes" id="UP000007803">
    <property type="component" value="Chromosome"/>
</dbReference>
<sequence length="60" mass="6288">MEVSSSTQSSSGGVGQVDILKKAQDVQAQQVLKVLEDAQEQSQEITAQKTGVGKNINITG</sequence>